<organism evidence="1">
    <name type="scientific">Veillonella atypica</name>
    <dbReference type="NCBI Taxonomy" id="39777"/>
    <lineage>
        <taxon>Bacteria</taxon>
        <taxon>Bacillati</taxon>
        <taxon>Bacillota</taxon>
        <taxon>Negativicutes</taxon>
        <taxon>Veillonellales</taxon>
        <taxon>Veillonellaceae</taxon>
        <taxon>Veillonella</taxon>
    </lineage>
</organism>
<sequence>MSNPFMKGNTPSSIDVQKNLPLCKELAWDFQRDTYQYDRNGNHKYVTGNDAIKVWVWKTLRVERYRYRAYYDDYGIEFEQFIGKKPNDTPSQYELFEYVKDALLVNPYIINVDAVDVIQEHKTITLQIELQTIYGPNTIGVEV</sequence>
<evidence type="ECO:0000313" key="1">
    <source>
        <dbReference type="EMBL" id="VYT79932.1"/>
    </source>
</evidence>
<gene>
    <name evidence="1" type="ORF">VALFYP47_00867</name>
</gene>
<accession>A0A6N2ZT95</accession>
<dbReference type="Pfam" id="PF10934">
    <property type="entry name" value="Sheath_initiator"/>
    <property type="match status" value="1"/>
</dbReference>
<proteinExistence type="predicted"/>
<evidence type="ECO:0008006" key="2">
    <source>
        <dbReference type="Google" id="ProtNLM"/>
    </source>
</evidence>
<dbReference type="RefSeq" id="WP_156717768.1">
    <property type="nucleotide sequence ID" value="NZ_CACRUN010000008.1"/>
</dbReference>
<dbReference type="EMBL" id="CACRUN010000008">
    <property type="protein sequence ID" value="VYT79932.1"/>
    <property type="molecule type" value="Genomic_DNA"/>
</dbReference>
<dbReference type="AlphaFoldDB" id="A0A6N2ZT95"/>
<name>A0A6N2ZT95_9FIRM</name>
<reference evidence="1" key="1">
    <citation type="submission" date="2019-11" db="EMBL/GenBank/DDBJ databases">
        <authorList>
            <person name="Feng L."/>
        </authorList>
    </citation>
    <scope>NUCLEOTIDE SEQUENCE</scope>
    <source>
        <strain evidence="1">VatypicaLFYP47</strain>
    </source>
</reference>
<protein>
    <recommendedName>
        <fullName evidence="2">DUF2634 domain-containing protein</fullName>
    </recommendedName>
</protein>
<dbReference type="InterPro" id="IPR020288">
    <property type="entry name" value="Sheath_initiator"/>
</dbReference>